<keyword evidence="6" id="KW-0067">ATP-binding</keyword>
<keyword evidence="3" id="KW-0547">Nucleotide-binding</keyword>
<keyword evidence="5" id="KW-0347">Helicase</keyword>
<evidence type="ECO:0000256" key="3">
    <source>
        <dbReference type="ARBA" id="ARBA00022741"/>
    </source>
</evidence>
<dbReference type="HOGENOM" id="CLU_000459_1_1_1"/>
<evidence type="ECO:0000256" key="6">
    <source>
        <dbReference type="ARBA" id="ARBA00022840"/>
    </source>
</evidence>
<dbReference type="Pfam" id="PF23576">
    <property type="entry name" value="SEN1_barrel"/>
    <property type="match status" value="1"/>
</dbReference>
<comment type="similarity">
    <text evidence="2">Belongs to the DNA2/NAM7 helicase family.</text>
</comment>
<accession>A0A0D0VCW6</accession>
<dbReference type="InterPro" id="IPR024481">
    <property type="entry name" value="Helicase_Sen1_N"/>
</dbReference>
<feature type="domain" description="Helicase SEN1 beta-barrel" evidence="13">
    <location>
        <begin position="1315"/>
        <end position="1399"/>
    </location>
</feature>
<feature type="compositionally biased region" description="Basic and acidic residues" evidence="9">
    <location>
        <begin position="2023"/>
        <end position="2033"/>
    </location>
</feature>
<evidence type="ECO:0000256" key="9">
    <source>
        <dbReference type="SAM" id="MobiDB-lite"/>
    </source>
</evidence>
<dbReference type="InterPro" id="IPR041677">
    <property type="entry name" value="DNA2/NAM7_AAA_11"/>
</dbReference>
<keyword evidence="7" id="KW-0539">Nucleus</keyword>
<dbReference type="InterPro" id="IPR047187">
    <property type="entry name" value="SF1_C_Upf1"/>
</dbReference>
<feature type="region of interest" description="Disordered" evidence="9">
    <location>
        <begin position="1071"/>
        <end position="1096"/>
    </location>
</feature>
<protein>
    <submittedName>
        <fullName evidence="14">Senataxin</fullName>
    </submittedName>
</protein>
<dbReference type="PANTHER" id="PTHR10887">
    <property type="entry name" value="DNA2/NAM7 HELICASE FAMILY"/>
    <property type="match status" value="1"/>
</dbReference>
<dbReference type="Pfam" id="PF13087">
    <property type="entry name" value="AAA_12"/>
    <property type="match status" value="1"/>
</dbReference>
<feature type="region of interest" description="Disordered" evidence="9">
    <location>
        <begin position="1147"/>
        <end position="1200"/>
    </location>
</feature>
<feature type="compositionally biased region" description="Polar residues" evidence="9">
    <location>
        <begin position="1081"/>
        <end position="1090"/>
    </location>
</feature>
<keyword evidence="4" id="KW-0378">Hydrolase</keyword>
<dbReference type="CDD" id="cd18042">
    <property type="entry name" value="DEXXQc_SETX"/>
    <property type="match status" value="1"/>
</dbReference>
<keyword evidence="8" id="KW-0175">Coiled coil</keyword>
<dbReference type="GO" id="GO:0005524">
    <property type="term" value="F:ATP binding"/>
    <property type="evidence" value="ECO:0007669"/>
    <property type="project" value="UniProtKB-KW"/>
</dbReference>
<dbReference type="InterPro" id="IPR041679">
    <property type="entry name" value="DNA2/NAM7-like_C"/>
</dbReference>
<feature type="domain" description="DNA2/NAM7 helicase helicase" evidence="11">
    <location>
        <begin position="1452"/>
        <end position="1736"/>
    </location>
</feature>
<dbReference type="Pfam" id="PF13086">
    <property type="entry name" value="AAA_11"/>
    <property type="match status" value="1"/>
</dbReference>
<dbReference type="SUPFAM" id="SSF52540">
    <property type="entry name" value="P-loop containing nucleoside triphosphate hydrolases"/>
    <property type="match status" value="1"/>
</dbReference>
<evidence type="ECO:0000256" key="8">
    <source>
        <dbReference type="SAM" id="Coils"/>
    </source>
</evidence>
<dbReference type="GO" id="GO:0016787">
    <property type="term" value="F:hydrolase activity"/>
    <property type="evidence" value="ECO:0007669"/>
    <property type="project" value="UniProtKB-KW"/>
</dbReference>
<dbReference type="InterPro" id="IPR045055">
    <property type="entry name" value="DNA2/NAM7-like"/>
</dbReference>
<sequence>MSSDKPRPEDVDALLAARRKVQEKPNTDALLPVYLYLLPPSNEAQSSSSSLEDHWYCNKSKSALHTEAATYLIFLFAFQRQGTSKTWVDKLEVILESCENCARSFGGARKRLEFRYLSEWPAHVRKNFFAAVDRWQSSFILNHSDKANDRGYGKLSSTEPALYSLSRPIVQLLLGEPSLLSDPGVNSLYQEAFQSTSPTPSSLTVLGMTPVHARLLSSSEPEQNRWSAGQLPAFARRPLRFSEWCTLGIGSEFQDLYNDGALDGQKRWHNVAAILDNKVLDQETVEKGLLDGQLENDARGRKGRGVMSVLSGLLSSDIRYLESVISCLASLLRTSPTRHIWSFDTSPDLPHTLISELRTNPAFHELLETCYPAPLDSEADGHGALRNSSGKSKELWKPDKNPLDWLGDYLLSVADTEKGMITQTGEEKGSGMAFAEAIAVATNMVYQELQHSRLSNELRAIAAFAGFEAIIRVYQTLNAEDVSINIAISSTLDLHSSFITTVAFRSKNHPLPAWSEARSSARNLLTTIFQADARSTVHSLLAMAAVAHEERKRQQKKRRNKSDVAVGPAKKVDQLPLASVRKDLWSMAYDALSPNDAAGAGILLKCLAPFSHIELLDRQASWYHHGLEEAVRKEDWVGGIRAINIAIKATRESFPRAIESLASQTDPSGVRSLWKEQGVAKAATILLLSPDDEIHTPIISIIQQSFEDVDDRGDCFRALLQHYPDAAIDGLNDFLRTFIETARITPESCSLAKWLVRCFHDVLEVLCRPSGVLGPLLQSDDFLASFADGRSMRKRLEELWHLMTTSLALIFKRTLDWAPHFENEVMVDWMRDALIFGRQMTDHIRAFEAAVLGSSARGNETMSESSARQSLVGKKMTKQLELVLSDLILWLRLTDIETLFQTHQLIKTILQRISKSTTDVSKNPALEKTLLDIDKFCRKASRSFTSRLSDDLLSELSELLEPFNLVDDSEVQFVKEVKPKSSSGVVTSRESTSNISKPSISKAPVRNAFAEMMKASGGKLASGNKTSTSTAKSKPSAPSDVIDVDDFDDDFLSNISASDLDLIEKRAFMKESARQAPPKPSIQSRLSTSARPHMPSNKLHVDLTYRAPAKPAPSFQSKVMQDIRREHYASIHERKRLEAGQVAPKLPTASALGSGLGAYTGPPKPRVIEPIDSGSSASDSSDDERTAMKGLLSKQKSPAKPIRPIVEKRSIRVLGDPIAEIHRRNEDRRAKAHATKMRLKPDLSSLYRYILSWDPDHPGQSPPHGAKFAAELSDMRVVPTTFDNPKHYERIMLPLFLQELWSQCANDQVQVGPAVPVEVASRQYEDDFVEIDLMVVGAGDFYCNDSDLVTLRQPNNPKGIFAKVMAFKKHPKGSMIRARIMSVMDQKELCGKSKWQLRKHVSLSTSIREFAALKGLPWYESNLLSDIMGGRSAIMPKLSTEKIEDTMKCLSLNEPQAKAVLGALEVRGFALIQGPPGTGKTKTISGLVGKWMSERRIPISVDGQPPVKPKLLVCAPSNAAIDEVCKRLILGVPNPDGGQYNPSIVRVGIDASVNIAVKDVSLDSLVEAVVSNTSGRNIGGEYGRIQAELDDVKQQIKDKQEAIKLAQDHDEKRKVLEDEYHALITRRTQLGQASSKAKDAARDATRHLDGARRAARDQILKDADIICATLSGAGHDTLSAHTFETVIIDEAAQAIEMSCLIPLKYGCKRCIMVGGNLILHPVSLTDPNQLPPTTFSADAEKLQYNKSLFVRMTKRDASHVQLLSIQYRMHPFISELPSKVFYHSQLKDGPSMAKKTAAIWHQRNIFGPYRFFNIEGTEMKTGTSTKNPAEALAAVELYRRLNADFGTRVNLAMRIGVISMYREQLWELKRKFTEAFGSTILELVEFNTVDGFQGQEKDIIILSCVRSGPNLNHIGFLKDTRRMNVALTRAKSSLFIFGNGPTLERSDERWKIIVQDARDRGFFINYDSTTFNTAVLEPPPSVKKRGSVSKSKASPGAPRSTTVPDGLLPPKDLAADISTPSKVKREASVELSKEKKKKRKTSDGSSRAEEPTSHVAVTASVPSSRLSSESAMSSMKHAEDGPQLSSSKPPLLRIPRPPQSSNFPKMTRPQPPPPEDVLFIKKKKKVRFKLEHPKQYILISCACSDQTSKNLRGTIHAVLRLSVCICVQSPSTVLSYFLTGCLSN</sequence>
<evidence type="ECO:0000256" key="1">
    <source>
        <dbReference type="ARBA" id="ARBA00004123"/>
    </source>
</evidence>
<dbReference type="GO" id="GO:0016604">
    <property type="term" value="C:nuclear body"/>
    <property type="evidence" value="ECO:0007669"/>
    <property type="project" value="TreeGrafter"/>
</dbReference>
<organism evidence="14">
    <name type="scientific">Cryptococcus bacillisporus CA1280</name>
    <dbReference type="NCBI Taxonomy" id="1296109"/>
    <lineage>
        <taxon>Eukaryota</taxon>
        <taxon>Fungi</taxon>
        <taxon>Dikarya</taxon>
        <taxon>Basidiomycota</taxon>
        <taxon>Agaricomycotina</taxon>
        <taxon>Tremellomycetes</taxon>
        <taxon>Tremellales</taxon>
        <taxon>Cryptococcaceae</taxon>
        <taxon>Cryptococcus</taxon>
        <taxon>Cryptococcus gattii species complex</taxon>
    </lineage>
</organism>
<feature type="coiled-coil region" evidence="8">
    <location>
        <begin position="1582"/>
        <end position="1619"/>
    </location>
</feature>
<dbReference type="FunFam" id="3.40.50.300:FF:000326">
    <property type="entry name" value="P-loop containing nucleoside triphosphate hydrolase"/>
    <property type="match status" value="1"/>
</dbReference>
<dbReference type="GO" id="GO:0001147">
    <property type="term" value="F:transcription termination site sequence-specific DNA binding"/>
    <property type="evidence" value="ECO:0007669"/>
    <property type="project" value="TreeGrafter"/>
</dbReference>
<evidence type="ECO:0000259" key="11">
    <source>
        <dbReference type="Pfam" id="PF13086"/>
    </source>
</evidence>
<dbReference type="InterPro" id="IPR027417">
    <property type="entry name" value="P-loop_NTPase"/>
</dbReference>
<evidence type="ECO:0000313" key="14">
    <source>
        <dbReference type="EMBL" id="KIR44379.1"/>
    </source>
</evidence>
<evidence type="ECO:0000259" key="10">
    <source>
        <dbReference type="Pfam" id="PF12726"/>
    </source>
</evidence>
<dbReference type="OrthoDB" id="6513042at2759"/>
<dbReference type="EMBL" id="KN848001">
    <property type="protein sequence ID" value="KIR44379.1"/>
    <property type="molecule type" value="Genomic_DNA"/>
</dbReference>
<proteinExistence type="inferred from homology"/>
<dbReference type="FunFam" id="3.40.50.300:FF:001152">
    <property type="entry name" value="tRNA-splicing endonuclease, putative"/>
    <property type="match status" value="1"/>
</dbReference>
<name>A0A0D0VCW6_CRYGA</name>
<evidence type="ECO:0000256" key="5">
    <source>
        <dbReference type="ARBA" id="ARBA00022806"/>
    </source>
</evidence>
<dbReference type="PANTHER" id="PTHR10887:SF495">
    <property type="entry name" value="HELICASE SENATAXIN ISOFORM X1-RELATED"/>
    <property type="match status" value="1"/>
</dbReference>
<evidence type="ECO:0000259" key="12">
    <source>
        <dbReference type="Pfam" id="PF13087"/>
    </source>
</evidence>
<dbReference type="GO" id="GO:0004386">
    <property type="term" value="F:helicase activity"/>
    <property type="evidence" value="ECO:0007669"/>
    <property type="project" value="UniProtKB-KW"/>
</dbReference>
<dbReference type="CDD" id="cd18808">
    <property type="entry name" value="SF1_C_Upf1"/>
    <property type="match status" value="1"/>
</dbReference>
<dbReference type="GO" id="GO:0006369">
    <property type="term" value="P:termination of RNA polymerase II transcription"/>
    <property type="evidence" value="ECO:0007669"/>
    <property type="project" value="TreeGrafter"/>
</dbReference>
<evidence type="ECO:0000256" key="7">
    <source>
        <dbReference type="ARBA" id="ARBA00023242"/>
    </source>
</evidence>
<feature type="compositionally biased region" description="Low complexity" evidence="9">
    <location>
        <begin position="2063"/>
        <end position="2074"/>
    </location>
</feature>
<feature type="region of interest" description="Disordered" evidence="9">
    <location>
        <begin position="1016"/>
        <end position="1040"/>
    </location>
</feature>
<reference evidence="14" key="1">
    <citation type="submission" date="2015-01" db="EMBL/GenBank/DDBJ databases">
        <title>The Genome Sequence of Cryptococcus gattii CA1280.</title>
        <authorList>
            <consortium name="The Broad Institute Genomics Platform"/>
            <person name="Cuomo C."/>
            <person name="Litvintseva A."/>
            <person name="Chen Y."/>
            <person name="Heitman J."/>
            <person name="Sun S."/>
            <person name="Springer D."/>
            <person name="Dromer F."/>
            <person name="Young S."/>
            <person name="Zeng Q."/>
            <person name="Gargeya S."/>
            <person name="Abouelleil A."/>
            <person name="Alvarado L."/>
            <person name="Chapman S.B."/>
            <person name="Gainer-Dewar J."/>
            <person name="Goldberg J."/>
            <person name="Griggs A."/>
            <person name="Gujja S."/>
            <person name="Hansen M."/>
            <person name="Howarth C."/>
            <person name="Imamovic A."/>
            <person name="Larimer J."/>
            <person name="Murphy C."/>
            <person name="Naylor J."/>
            <person name="Pearson M."/>
            <person name="Priest M."/>
            <person name="Roberts A."/>
            <person name="Saif S."/>
            <person name="Shea T."/>
            <person name="Sykes S."/>
            <person name="Wortman J."/>
            <person name="Nusbaum C."/>
            <person name="Birren B."/>
        </authorList>
    </citation>
    <scope>NUCLEOTIDE SEQUENCE [LARGE SCALE GENOMIC DNA]</scope>
    <source>
        <strain evidence="14">CA1280</strain>
    </source>
</reference>
<comment type="subcellular location">
    <subcellularLocation>
        <location evidence="1">Nucleus</location>
    </subcellularLocation>
</comment>
<dbReference type="InterPro" id="IPR056474">
    <property type="entry name" value="SEN1_barrel"/>
</dbReference>
<feature type="compositionally biased region" description="Low complexity" evidence="9">
    <location>
        <begin position="1025"/>
        <end position="1040"/>
    </location>
</feature>
<gene>
    <name evidence="14" type="ORF">I312_06392</name>
</gene>
<dbReference type="Pfam" id="PF12726">
    <property type="entry name" value="SEN1_N"/>
    <property type="match status" value="1"/>
</dbReference>
<evidence type="ECO:0000256" key="2">
    <source>
        <dbReference type="ARBA" id="ARBA00007913"/>
    </source>
</evidence>
<feature type="domain" description="DNA2/NAM7 helicase-like C-terminal" evidence="12">
    <location>
        <begin position="1744"/>
        <end position="1939"/>
    </location>
</feature>
<dbReference type="GO" id="GO:0005694">
    <property type="term" value="C:chromosome"/>
    <property type="evidence" value="ECO:0007669"/>
    <property type="project" value="UniProtKB-ARBA"/>
</dbReference>
<evidence type="ECO:0000259" key="13">
    <source>
        <dbReference type="Pfam" id="PF23576"/>
    </source>
</evidence>
<feature type="region of interest" description="Disordered" evidence="9">
    <location>
        <begin position="1974"/>
        <end position="2116"/>
    </location>
</feature>
<evidence type="ECO:0000256" key="4">
    <source>
        <dbReference type="ARBA" id="ARBA00022801"/>
    </source>
</evidence>
<feature type="domain" description="Helicase Sen1 N-terminal" evidence="10">
    <location>
        <begin position="87"/>
        <end position="903"/>
    </location>
</feature>
<dbReference type="Gene3D" id="3.40.50.300">
    <property type="entry name" value="P-loop containing nucleotide triphosphate hydrolases"/>
    <property type="match status" value="2"/>
</dbReference>